<dbReference type="PRINTS" id="PR00756">
    <property type="entry name" value="ALADIPTASE"/>
</dbReference>
<dbReference type="AlphaFoldDB" id="A0A0P1KU64"/>
<sequence>MFSLTNCVIPKQYNASLVLDHEKANFRGLLKVEIEPRKGAKELSEFSLHGEGLIVLSAHIGDSKFTVKYDRPAKAIAFSTDKPIDLSNGQQVEPIVLEYIGKINAIKTYKDATRGVFKTNYMDSKTGSSDNYVIATHSQPDFARMILPCIDEVNHKAHFQLDITAHERFQFASNTAVVSEEYLPESHQKRVFFDTTPLMTPSLLAFVLGDVRSIESKISLPQGELPVRFFATQQVELAAFGLDTVCKYLPALQDMFKFSFPIAKLDFALLPFLSDMAMENFGLITIQQDNVLLGPADLADASSQSRVEQLLVHELVHQWMGNYISFDSWDHLWFNEAFATWCACEVLSNVKGTDYFASDDYLLQLDTCLKRDSIPESRSISDTCKADHVAQTADAVDPQNYAKGISLIRSLQCSVGKENFKLALQEFVSRQEFHTRSIKPSEIWTFFGQKLRSENIPNYMFSWIHTASYPVLHVTQESGKTTLQQHRVKSALDQQFEDVPYHIPLFTRLPDGSLDKNHALLTDRSLNLDYPIVSCNSNVQGYYRVSYESASCYEQIAQAVLSGTLSGIDLYGIMRDLNEFIGNEIYQKKEHLDGLLHIFSKTIPTIDNKIFSKYYLGWGMGLKILGQLDLSVLRFSSSGKDLDLEKLIIEPLFKRIDWPDSFHGTKPDAYEIDVMAQVLSLGKRLPEVQALCAKYFKKVLQGPKAAIPFELVGSIFTVVSFQNTNLKQWKKHFELAKSSQGIAPHVTGCSAAELQTVALETIGFSTSLELVQKALNFVLTNISLGGSEKALFGMTYNAKEKCGQQCVRDVVWEWFIQHYDQWARKSLLTGSQESEKIKSTLMALSVIVFEMWLDTPERIDTFTVMKQSAFGSTLGASEIWASVKDSQLSKMKIYQGLLGF</sequence>
<feature type="domain" description="Peptidase M1 membrane alanine aminopeptidase" evidence="11">
    <location>
        <begin position="240"/>
        <end position="463"/>
    </location>
</feature>
<keyword evidence="3 8" id="KW-0479">Metal-binding</keyword>
<evidence type="ECO:0000256" key="4">
    <source>
        <dbReference type="ARBA" id="ARBA00022801"/>
    </source>
</evidence>
<evidence type="ECO:0000256" key="7">
    <source>
        <dbReference type="PIRSR" id="PIRSR634016-1"/>
    </source>
</evidence>
<dbReference type="PANTHER" id="PTHR11533">
    <property type="entry name" value="PROTEASE M1 ZINC METALLOPROTEASE"/>
    <property type="match status" value="1"/>
</dbReference>
<feature type="active site" description="Proton acceptor" evidence="7">
    <location>
        <position position="314"/>
    </location>
</feature>
<evidence type="ECO:0000256" key="5">
    <source>
        <dbReference type="ARBA" id="ARBA00022833"/>
    </source>
</evidence>
<dbReference type="InterPro" id="IPR050344">
    <property type="entry name" value="Peptidase_M1_aminopeptidases"/>
</dbReference>
<keyword evidence="2 10" id="KW-0645">Protease</keyword>
<evidence type="ECO:0000313" key="14">
    <source>
        <dbReference type="EMBL" id="CUS23613.1"/>
    </source>
</evidence>
<protein>
    <recommendedName>
        <fullName evidence="10">Aminopeptidase</fullName>
        <ecNumber evidence="10">3.4.11.-</ecNumber>
    </recommendedName>
</protein>
<comment type="similarity">
    <text evidence="1 10">Belongs to the peptidase M1 family.</text>
</comment>
<dbReference type="SUPFAM" id="SSF55486">
    <property type="entry name" value="Metalloproteases ('zincins'), catalytic domain"/>
    <property type="match status" value="1"/>
</dbReference>
<evidence type="ECO:0000313" key="15">
    <source>
        <dbReference type="Proteomes" id="UP000236544"/>
    </source>
</evidence>
<keyword evidence="4 10" id="KW-0378">Hydrolase</keyword>
<dbReference type="GO" id="GO:0042277">
    <property type="term" value="F:peptide binding"/>
    <property type="evidence" value="ECO:0007669"/>
    <property type="project" value="TreeGrafter"/>
</dbReference>
<dbReference type="EMBL" id="LN890568">
    <property type="protein sequence ID" value="CUS23613.1"/>
    <property type="molecule type" value="Genomic_DNA"/>
</dbReference>
<evidence type="ECO:0000256" key="3">
    <source>
        <dbReference type="ARBA" id="ARBA00022723"/>
    </source>
</evidence>
<reference evidence="15" key="1">
    <citation type="submission" date="2015-10" db="EMBL/GenBank/DDBJ databases">
        <authorList>
            <person name="Devillers H."/>
        </authorList>
    </citation>
    <scope>NUCLEOTIDE SEQUENCE [LARGE SCALE GENOMIC DNA]</scope>
</reference>
<dbReference type="Pfam" id="PF11838">
    <property type="entry name" value="ERAP1_C"/>
    <property type="match status" value="1"/>
</dbReference>
<evidence type="ECO:0000256" key="1">
    <source>
        <dbReference type="ARBA" id="ARBA00010136"/>
    </source>
</evidence>
<name>A0A0P1KU64_9SACH</name>
<feature type="binding site" evidence="8">
    <location>
        <position position="336"/>
    </location>
    <ligand>
        <name>Zn(2+)</name>
        <dbReference type="ChEBI" id="CHEBI:29105"/>
        <note>catalytic</note>
    </ligand>
</feature>
<evidence type="ECO:0000256" key="8">
    <source>
        <dbReference type="PIRSR" id="PIRSR634016-3"/>
    </source>
</evidence>
<dbReference type="InterPro" id="IPR001930">
    <property type="entry name" value="Peptidase_M1"/>
</dbReference>
<evidence type="ECO:0000259" key="11">
    <source>
        <dbReference type="Pfam" id="PF01433"/>
    </source>
</evidence>
<dbReference type="Pfam" id="PF17900">
    <property type="entry name" value="Peptidase_M1_N"/>
    <property type="match status" value="1"/>
</dbReference>
<evidence type="ECO:0000259" key="13">
    <source>
        <dbReference type="Pfam" id="PF17900"/>
    </source>
</evidence>
<feature type="site" description="Transition state stabilizer" evidence="9">
    <location>
        <position position="401"/>
    </location>
</feature>
<dbReference type="Gene3D" id="1.10.390.10">
    <property type="entry name" value="Neutral Protease Domain 2"/>
    <property type="match status" value="1"/>
</dbReference>
<organism evidence="14 15">
    <name type="scientific">Lachancea quebecensis</name>
    <dbReference type="NCBI Taxonomy" id="1654605"/>
    <lineage>
        <taxon>Eukaryota</taxon>
        <taxon>Fungi</taxon>
        <taxon>Dikarya</taxon>
        <taxon>Ascomycota</taxon>
        <taxon>Saccharomycotina</taxon>
        <taxon>Saccharomycetes</taxon>
        <taxon>Saccharomycetales</taxon>
        <taxon>Saccharomycetaceae</taxon>
        <taxon>Lachancea</taxon>
    </lineage>
</organism>
<feature type="domain" description="Aminopeptidase N-like N-terminal" evidence="13">
    <location>
        <begin position="10"/>
        <end position="201"/>
    </location>
</feature>
<dbReference type="OrthoDB" id="10031169at2759"/>
<dbReference type="SUPFAM" id="SSF63737">
    <property type="entry name" value="Leukotriene A4 hydrolase N-terminal domain"/>
    <property type="match status" value="1"/>
</dbReference>
<accession>A0A0P1KU64</accession>
<dbReference type="InterPro" id="IPR042097">
    <property type="entry name" value="Aminopeptidase_N-like_N_sf"/>
</dbReference>
<keyword evidence="6 10" id="KW-0482">Metalloprotease</keyword>
<feature type="binding site" evidence="8">
    <location>
        <position position="313"/>
    </location>
    <ligand>
        <name>Zn(2+)</name>
        <dbReference type="ChEBI" id="CHEBI:29105"/>
        <note>catalytic</note>
    </ligand>
</feature>
<keyword evidence="15" id="KW-1185">Reference proteome</keyword>
<dbReference type="InterPro" id="IPR034016">
    <property type="entry name" value="M1_APN-typ"/>
</dbReference>
<dbReference type="InterPro" id="IPR045357">
    <property type="entry name" value="Aminopeptidase_N-like_N"/>
</dbReference>
<dbReference type="PANTHER" id="PTHR11533:SF299">
    <property type="entry name" value="AMINOPEPTIDASE"/>
    <property type="match status" value="1"/>
</dbReference>
<keyword evidence="5 8" id="KW-0862">Zinc</keyword>
<dbReference type="InterPro" id="IPR027268">
    <property type="entry name" value="Peptidase_M4/M1_CTD_sf"/>
</dbReference>
<dbReference type="Gene3D" id="2.60.40.1910">
    <property type="match status" value="1"/>
</dbReference>
<feature type="domain" description="ERAP1-like C-terminal" evidence="12">
    <location>
        <begin position="535"/>
        <end position="826"/>
    </location>
</feature>
<feature type="binding site" evidence="8">
    <location>
        <position position="317"/>
    </location>
    <ligand>
        <name>Zn(2+)</name>
        <dbReference type="ChEBI" id="CHEBI:29105"/>
        <note>catalytic</note>
    </ligand>
</feature>
<dbReference type="GO" id="GO:0016020">
    <property type="term" value="C:membrane"/>
    <property type="evidence" value="ECO:0007669"/>
    <property type="project" value="TreeGrafter"/>
</dbReference>
<evidence type="ECO:0000256" key="9">
    <source>
        <dbReference type="PIRSR" id="PIRSR634016-4"/>
    </source>
</evidence>
<dbReference type="Gene3D" id="1.25.50.20">
    <property type="match status" value="1"/>
</dbReference>
<dbReference type="GO" id="GO:0043171">
    <property type="term" value="P:peptide catabolic process"/>
    <property type="evidence" value="ECO:0007669"/>
    <property type="project" value="TreeGrafter"/>
</dbReference>
<gene>
    <name evidence="14" type="ORF">LAQU0_S11e00232g</name>
</gene>
<dbReference type="GO" id="GO:0070006">
    <property type="term" value="F:metalloaminopeptidase activity"/>
    <property type="evidence" value="ECO:0007669"/>
    <property type="project" value="TreeGrafter"/>
</dbReference>
<dbReference type="GO" id="GO:0006508">
    <property type="term" value="P:proteolysis"/>
    <property type="evidence" value="ECO:0007669"/>
    <property type="project" value="UniProtKB-KW"/>
</dbReference>
<dbReference type="EC" id="3.4.11.-" evidence="10"/>
<dbReference type="InterPro" id="IPR014782">
    <property type="entry name" value="Peptidase_M1_dom"/>
</dbReference>
<dbReference type="CDD" id="cd09601">
    <property type="entry name" value="M1_APN-Q_like"/>
    <property type="match status" value="1"/>
</dbReference>
<proteinExistence type="inferred from homology"/>
<comment type="cofactor">
    <cofactor evidence="8 10">
        <name>Zn(2+)</name>
        <dbReference type="ChEBI" id="CHEBI:29105"/>
    </cofactor>
    <text evidence="8 10">Binds 1 zinc ion per subunit.</text>
</comment>
<dbReference type="Gene3D" id="2.60.40.1730">
    <property type="entry name" value="tricorn interacting facor f3 domain"/>
    <property type="match status" value="1"/>
</dbReference>
<evidence type="ECO:0000256" key="6">
    <source>
        <dbReference type="ARBA" id="ARBA00023049"/>
    </source>
</evidence>
<dbReference type="GO" id="GO:0005737">
    <property type="term" value="C:cytoplasm"/>
    <property type="evidence" value="ECO:0007669"/>
    <property type="project" value="TreeGrafter"/>
</dbReference>
<evidence type="ECO:0000256" key="2">
    <source>
        <dbReference type="ARBA" id="ARBA00022670"/>
    </source>
</evidence>
<dbReference type="Proteomes" id="UP000236544">
    <property type="component" value="Unassembled WGS sequence"/>
</dbReference>
<evidence type="ECO:0000256" key="10">
    <source>
        <dbReference type="RuleBase" id="RU364040"/>
    </source>
</evidence>
<evidence type="ECO:0000259" key="12">
    <source>
        <dbReference type="Pfam" id="PF11838"/>
    </source>
</evidence>
<keyword evidence="10" id="KW-0031">Aminopeptidase</keyword>
<dbReference type="InterPro" id="IPR024571">
    <property type="entry name" value="ERAP1-like_C_dom"/>
</dbReference>
<dbReference type="Pfam" id="PF01433">
    <property type="entry name" value="Peptidase_M1"/>
    <property type="match status" value="1"/>
</dbReference>
<dbReference type="GO" id="GO:0008270">
    <property type="term" value="F:zinc ion binding"/>
    <property type="evidence" value="ECO:0007669"/>
    <property type="project" value="UniProtKB-UniRule"/>
</dbReference>